<reference evidence="2" key="1">
    <citation type="submission" date="2020-07" db="EMBL/GenBank/DDBJ databases">
        <authorList>
            <person name="Partida-Martinez L."/>
            <person name="Huntemann M."/>
            <person name="Clum A."/>
            <person name="Wang J."/>
            <person name="Palaniappan K."/>
            <person name="Ritter S."/>
            <person name="Chen I.-M."/>
            <person name="Stamatis D."/>
            <person name="Reddy T."/>
            <person name="O'Malley R."/>
            <person name="Daum C."/>
            <person name="Shapiro N."/>
            <person name="Ivanova N."/>
            <person name="Kyrpides N."/>
            <person name="Woyke T."/>
        </authorList>
    </citation>
    <scope>NUCLEOTIDE SEQUENCE [LARGE SCALE GENOMIC DNA]</scope>
    <source>
        <strain evidence="2">AT2.8</strain>
    </source>
</reference>
<proteinExistence type="predicted"/>
<dbReference type="Proteomes" id="UP000548423">
    <property type="component" value="Unassembled WGS sequence"/>
</dbReference>
<protein>
    <submittedName>
        <fullName evidence="1">Uncharacterized protein</fullName>
    </submittedName>
</protein>
<gene>
    <name evidence="1" type="ORF">F4694_004270</name>
</gene>
<sequence length="29" mass="3081">MKNGSVGKAYGILSPTEEAVLVKEQFGVK</sequence>
<name>A0A852TH11_9BACI</name>
<dbReference type="AlphaFoldDB" id="A0A852TH11"/>
<reference evidence="2" key="2">
    <citation type="submission" date="2020-08" db="EMBL/GenBank/DDBJ databases">
        <title>The Agave Microbiome: Exploring the role of microbial communities in plant adaptations to desert environments.</title>
        <authorList>
            <person name="Partida-Martinez L.P."/>
        </authorList>
    </citation>
    <scope>NUCLEOTIDE SEQUENCE [LARGE SCALE GENOMIC DNA]</scope>
    <source>
        <strain evidence="2">AT2.8</strain>
    </source>
</reference>
<organism evidence="1 2">
    <name type="scientific">Neobacillus niacini</name>
    <dbReference type="NCBI Taxonomy" id="86668"/>
    <lineage>
        <taxon>Bacteria</taxon>
        <taxon>Bacillati</taxon>
        <taxon>Bacillota</taxon>
        <taxon>Bacilli</taxon>
        <taxon>Bacillales</taxon>
        <taxon>Bacillaceae</taxon>
        <taxon>Neobacillus</taxon>
    </lineage>
</organism>
<evidence type="ECO:0000313" key="1">
    <source>
        <dbReference type="EMBL" id="NYE07459.1"/>
    </source>
</evidence>
<accession>A0A852TH11</accession>
<evidence type="ECO:0000313" key="2">
    <source>
        <dbReference type="Proteomes" id="UP000548423"/>
    </source>
</evidence>
<comment type="caution">
    <text evidence="1">The sequence shown here is derived from an EMBL/GenBank/DDBJ whole genome shotgun (WGS) entry which is preliminary data.</text>
</comment>
<dbReference type="EMBL" id="JACCBX010000009">
    <property type="protein sequence ID" value="NYE07459.1"/>
    <property type="molecule type" value="Genomic_DNA"/>
</dbReference>